<evidence type="ECO:0000256" key="3">
    <source>
        <dbReference type="PROSITE-ProRule" id="PRU00339"/>
    </source>
</evidence>
<comment type="caution">
    <text evidence="5">The sequence shown here is derived from an EMBL/GenBank/DDBJ whole genome shotgun (WGS) entry which is preliminary data.</text>
</comment>
<dbReference type="Proteomes" id="UP000254266">
    <property type="component" value="Unassembled WGS sequence"/>
</dbReference>
<dbReference type="AlphaFoldDB" id="A0A370D9C7"/>
<dbReference type="PROSITE" id="PS50005">
    <property type="entry name" value="TPR"/>
    <property type="match status" value="2"/>
</dbReference>
<dbReference type="InterPro" id="IPR039340">
    <property type="entry name" value="Tfc4/TFIIIC-102/Sfc4"/>
</dbReference>
<protein>
    <submittedName>
        <fullName evidence="5">Uncharacterized protein</fullName>
    </submittedName>
</protein>
<dbReference type="InterPro" id="IPR013105">
    <property type="entry name" value="TPR_2"/>
</dbReference>
<reference evidence="5 6" key="1">
    <citation type="journal article" date="2018" name="ISME J.">
        <title>Endosymbiont genomes yield clues of tubeworm success.</title>
        <authorList>
            <person name="Li Y."/>
            <person name="Liles M.R."/>
            <person name="Halanych K.M."/>
        </authorList>
    </citation>
    <scope>NUCLEOTIDE SEQUENCE [LARGE SCALE GENOMIC DNA]</scope>
    <source>
        <strain evidence="5">A1464</strain>
    </source>
</reference>
<sequence>MSFFKILSICFLVVSLMSCVMESTKPSALDKKIKPELVEIDSDIEDDFNSALSHLRSEEYDQAIMLLKKVIAQEGRVPAPYVNLGMAYDKKGDDEKAEKFLLMALKIELTHPVANNQLGLLYRKKGRFADARKAYTNALTEHPDYLPVVKNLGILCELYMRDFPCALKQYEHYLDLQPDNKIMKIWVADLSRRIK</sequence>
<name>A0A370D9C7_9GAMM</name>
<gene>
    <name evidence="5" type="ORF">DIZ80_13735</name>
</gene>
<dbReference type="Gene3D" id="1.25.40.10">
    <property type="entry name" value="Tetratricopeptide repeat domain"/>
    <property type="match status" value="1"/>
</dbReference>
<dbReference type="Pfam" id="PF07719">
    <property type="entry name" value="TPR_2"/>
    <property type="match status" value="1"/>
</dbReference>
<dbReference type="PROSITE" id="PS51257">
    <property type="entry name" value="PROKAR_LIPOPROTEIN"/>
    <property type="match status" value="1"/>
</dbReference>
<feature type="repeat" description="TPR" evidence="3">
    <location>
        <begin position="112"/>
        <end position="145"/>
    </location>
</feature>
<evidence type="ECO:0000313" key="5">
    <source>
        <dbReference type="EMBL" id="RDH81170.1"/>
    </source>
</evidence>
<dbReference type="InterPro" id="IPR019734">
    <property type="entry name" value="TPR_rpt"/>
</dbReference>
<dbReference type="InterPro" id="IPR011990">
    <property type="entry name" value="TPR-like_helical_dom_sf"/>
</dbReference>
<evidence type="ECO:0000256" key="1">
    <source>
        <dbReference type="ARBA" id="ARBA00022737"/>
    </source>
</evidence>
<organism evidence="5 6">
    <name type="scientific">endosymbiont of Galathealinum brachiosum</name>
    <dbReference type="NCBI Taxonomy" id="2200906"/>
    <lineage>
        <taxon>Bacteria</taxon>
        <taxon>Pseudomonadati</taxon>
        <taxon>Pseudomonadota</taxon>
        <taxon>Gammaproteobacteria</taxon>
        <taxon>sulfur-oxidizing symbionts</taxon>
    </lineage>
</organism>
<dbReference type="GO" id="GO:0000127">
    <property type="term" value="C:transcription factor TFIIIC complex"/>
    <property type="evidence" value="ECO:0007669"/>
    <property type="project" value="TreeGrafter"/>
</dbReference>
<keyword evidence="1" id="KW-0677">Repeat</keyword>
<dbReference type="Pfam" id="PF14559">
    <property type="entry name" value="TPR_19"/>
    <property type="match status" value="1"/>
</dbReference>
<dbReference type="PANTHER" id="PTHR23082:SF0">
    <property type="entry name" value="GENERAL TRANSCRIPTION FACTOR 3C POLYPEPTIDE 3"/>
    <property type="match status" value="1"/>
</dbReference>
<dbReference type="SMART" id="SM00028">
    <property type="entry name" value="TPR"/>
    <property type="match status" value="3"/>
</dbReference>
<dbReference type="SUPFAM" id="SSF48452">
    <property type="entry name" value="TPR-like"/>
    <property type="match status" value="1"/>
</dbReference>
<evidence type="ECO:0000256" key="2">
    <source>
        <dbReference type="ARBA" id="ARBA00022803"/>
    </source>
</evidence>
<dbReference type="PANTHER" id="PTHR23082">
    <property type="entry name" value="TRANSCRIPTION INITIATION FACTOR IIIC TFIIIC , POLYPEPTIDE 3-RELATED"/>
    <property type="match status" value="1"/>
</dbReference>
<keyword evidence="6" id="KW-1185">Reference proteome</keyword>
<feature type="signal peptide" evidence="4">
    <location>
        <begin position="1"/>
        <end position="22"/>
    </location>
</feature>
<evidence type="ECO:0000313" key="6">
    <source>
        <dbReference type="Proteomes" id="UP000254266"/>
    </source>
</evidence>
<dbReference type="GO" id="GO:0006383">
    <property type="term" value="P:transcription by RNA polymerase III"/>
    <property type="evidence" value="ECO:0007669"/>
    <property type="project" value="InterPro"/>
</dbReference>
<accession>A0A370D9C7</accession>
<evidence type="ECO:0000256" key="4">
    <source>
        <dbReference type="SAM" id="SignalP"/>
    </source>
</evidence>
<dbReference type="EMBL" id="QFXC01000013">
    <property type="protein sequence ID" value="RDH81170.1"/>
    <property type="molecule type" value="Genomic_DNA"/>
</dbReference>
<proteinExistence type="predicted"/>
<feature type="repeat" description="TPR" evidence="3">
    <location>
        <begin position="78"/>
        <end position="111"/>
    </location>
</feature>
<keyword evidence="2 3" id="KW-0802">TPR repeat</keyword>
<feature type="chain" id="PRO_5017076302" evidence="4">
    <location>
        <begin position="23"/>
        <end position="195"/>
    </location>
</feature>
<keyword evidence="4" id="KW-0732">Signal</keyword>